<dbReference type="GO" id="GO:0016787">
    <property type="term" value="F:hydrolase activity"/>
    <property type="evidence" value="ECO:0007669"/>
    <property type="project" value="UniProtKB-KW"/>
</dbReference>
<keyword evidence="2" id="KW-0378">Hydrolase</keyword>
<dbReference type="EMBL" id="SMKX01000023">
    <property type="protein sequence ID" value="TDD60551.1"/>
    <property type="molecule type" value="Genomic_DNA"/>
</dbReference>
<proteinExistence type="predicted"/>
<dbReference type="OrthoDB" id="27092at2"/>
<reference evidence="2 3" key="1">
    <citation type="submission" date="2019-03" db="EMBL/GenBank/DDBJ databases">
        <title>Draft genome sequences of novel Actinobacteria.</title>
        <authorList>
            <person name="Sahin N."/>
            <person name="Ay H."/>
            <person name="Saygin H."/>
        </authorList>
    </citation>
    <scope>NUCLEOTIDE SEQUENCE [LARGE SCALE GENOMIC DNA]</scope>
    <source>
        <strain evidence="2 3">JCM 13523</strain>
    </source>
</reference>
<comment type="caution">
    <text evidence="2">The sequence shown here is derived from an EMBL/GenBank/DDBJ whole genome shotgun (WGS) entry which is preliminary data.</text>
</comment>
<dbReference type="SUPFAM" id="SSF53474">
    <property type="entry name" value="alpha/beta-Hydrolases"/>
    <property type="match status" value="1"/>
</dbReference>
<sequence>MFYESIGSGRPVVFLPGWGGNNGETQAAHEPVFADRPGWRRIYIDPPGTNHRPGDPSITDQDGMLDAIAETITQVLGSDQYAVSGTSAGGLHARGLIKRDPERVLGLLLRVPGVIADRAARTLPTDDYLRRTAAFEAASQAKQDNYYDPAEQSADLEFLGRIQSDPATYGLREDPAARFERPTLIVTGRQDTVTGYADAWGLLDDYPTATYAVLDQEEHDLPVRRPTLYRALVADWLDRMDAS</sequence>
<dbReference type="InterPro" id="IPR029058">
    <property type="entry name" value="AB_hydrolase_fold"/>
</dbReference>
<evidence type="ECO:0000313" key="3">
    <source>
        <dbReference type="Proteomes" id="UP000295124"/>
    </source>
</evidence>
<evidence type="ECO:0000259" key="1">
    <source>
        <dbReference type="Pfam" id="PF00561"/>
    </source>
</evidence>
<dbReference type="Pfam" id="PF00561">
    <property type="entry name" value="Abhydrolase_1"/>
    <property type="match status" value="1"/>
</dbReference>
<keyword evidence="3" id="KW-1185">Reference proteome</keyword>
<dbReference type="AlphaFoldDB" id="A0A4R4ZNS9"/>
<dbReference type="InterPro" id="IPR000073">
    <property type="entry name" value="AB_hydrolase_1"/>
</dbReference>
<dbReference type="Proteomes" id="UP000295124">
    <property type="component" value="Unassembled WGS sequence"/>
</dbReference>
<organism evidence="2 3">
    <name type="scientific">Kribbella antibiotica</name>
    <dbReference type="NCBI Taxonomy" id="190195"/>
    <lineage>
        <taxon>Bacteria</taxon>
        <taxon>Bacillati</taxon>
        <taxon>Actinomycetota</taxon>
        <taxon>Actinomycetes</taxon>
        <taxon>Propionibacteriales</taxon>
        <taxon>Kribbellaceae</taxon>
        <taxon>Kribbella</taxon>
    </lineage>
</organism>
<protein>
    <submittedName>
        <fullName evidence="2">Alpha/beta hydrolase</fullName>
    </submittedName>
</protein>
<dbReference type="RefSeq" id="WP_132167056.1">
    <property type="nucleotide sequence ID" value="NZ_SMKX01000023.1"/>
</dbReference>
<dbReference type="Gene3D" id="3.40.50.1820">
    <property type="entry name" value="alpha/beta hydrolase"/>
    <property type="match status" value="1"/>
</dbReference>
<name>A0A4R4ZNS9_9ACTN</name>
<evidence type="ECO:0000313" key="2">
    <source>
        <dbReference type="EMBL" id="TDD60551.1"/>
    </source>
</evidence>
<gene>
    <name evidence="2" type="ORF">E1263_10650</name>
</gene>
<feature type="domain" description="AB hydrolase-1" evidence="1">
    <location>
        <begin position="11"/>
        <end position="112"/>
    </location>
</feature>
<accession>A0A4R4ZNS9</accession>